<reference evidence="1 2" key="1">
    <citation type="journal article" date="2019" name="Philos. Trans. R. Soc. Lond., B, Biol. Sci.">
        <title>Ant behaviour and brain gene expression of defending hosts depend on the ecological success of the intruding social parasite.</title>
        <authorList>
            <person name="Kaur R."/>
            <person name="Stoldt M."/>
            <person name="Jongepier E."/>
            <person name="Feldmeyer B."/>
            <person name="Menzel F."/>
            <person name="Bornberg-Bauer E."/>
            <person name="Foitzik S."/>
        </authorList>
    </citation>
    <scope>NUCLEOTIDE SEQUENCE [LARGE SCALE GENOMIC DNA]</scope>
    <source>
        <tissue evidence="1">Whole body</tissue>
    </source>
</reference>
<keyword evidence="2" id="KW-1185">Reference proteome</keyword>
<gene>
    <name evidence="1" type="ORF">DBV15_05775</name>
</gene>
<dbReference type="SUPFAM" id="SSF53720">
    <property type="entry name" value="ALDH-like"/>
    <property type="match status" value="1"/>
</dbReference>
<evidence type="ECO:0008006" key="3">
    <source>
        <dbReference type="Google" id="ProtNLM"/>
    </source>
</evidence>
<dbReference type="InterPro" id="IPR016161">
    <property type="entry name" value="Ald_DH/histidinol_DH"/>
</dbReference>
<accession>A0A4S2L566</accession>
<dbReference type="Proteomes" id="UP000310200">
    <property type="component" value="Unassembled WGS sequence"/>
</dbReference>
<evidence type="ECO:0000313" key="1">
    <source>
        <dbReference type="EMBL" id="TGZ57406.1"/>
    </source>
</evidence>
<evidence type="ECO:0000313" key="2">
    <source>
        <dbReference type="Proteomes" id="UP000310200"/>
    </source>
</evidence>
<comment type="caution">
    <text evidence="1">The sequence shown here is derived from an EMBL/GenBank/DDBJ whole genome shotgun (WGS) entry which is preliminary data.</text>
</comment>
<proteinExistence type="predicted"/>
<dbReference type="GO" id="GO:0016491">
    <property type="term" value="F:oxidoreductase activity"/>
    <property type="evidence" value="ECO:0007669"/>
    <property type="project" value="InterPro"/>
</dbReference>
<organism evidence="1 2">
    <name type="scientific">Temnothorax longispinosus</name>
    <dbReference type="NCBI Taxonomy" id="300112"/>
    <lineage>
        <taxon>Eukaryota</taxon>
        <taxon>Metazoa</taxon>
        <taxon>Ecdysozoa</taxon>
        <taxon>Arthropoda</taxon>
        <taxon>Hexapoda</taxon>
        <taxon>Insecta</taxon>
        <taxon>Pterygota</taxon>
        <taxon>Neoptera</taxon>
        <taxon>Endopterygota</taxon>
        <taxon>Hymenoptera</taxon>
        <taxon>Apocrita</taxon>
        <taxon>Aculeata</taxon>
        <taxon>Formicoidea</taxon>
        <taxon>Formicidae</taxon>
        <taxon>Myrmicinae</taxon>
        <taxon>Temnothorax</taxon>
    </lineage>
</organism>
<dbReference type="AlphaFoldDB" id="A0A4S2L566"/>
<protein>
    <recommendedName>
        <fullName evidence="3">Aldehyde dehydrogenase domain-containing protein</fullName>
    </recommendedName>
</protein>
<dbReference type="EMBL" id="QBLH01000150">
    <property type="protein sequence ID" value="TGZ57406.1"/>
    <property type="molecule type" value="Genomic_DNA"/>
</dbReference>
<name>A0A4S2L566_9HYME</name>
<dbReference type="InterPro" id="IPR016162">
    <property type="entry name" value="Ald_DH_N"/>
</dbReference>
<sequence length="536" mass="62188">MYQTIPNNRQKSPIIIMMDKRLKAIEEHYTNLEYENNTVKALPKISTLTKELKFMEINDFSERFLKTASVIEENLSLFKAACEHTDTITTIIKYLNYFGMKFKLGSNCDEEYKKDDVVLLVILTVLRICGEIEMLSFLEHAIIKNSALEKSIRYERLIHKIRSHTNEIILLGDADLYAVIGYLRNRKSIFDLIPSVNKVWVQEPIKEKFLWLVKEYVEYSFPIYTFRTKNELFTARTPNEINIVSIWTEDIVFAKNLAMSLNRDVLFINTYMDFYNGTVLLPYTKMFDETLYKRCEPNFDDSIKQLSVQRYVPVYNLFYDGIWQPPVKGTYCTVKNIHGVSQWANATSGDVNKCINSAEKGFKIWSSKSVACRMQILSKFASTLKCSEKFVMGDITSQWIKFSFIYENSLSWVSQSEGSEVTKIRNPRGVIILKEDDEIFLFQRLMQILTVGNSVIVICDSNFCSLVPYCNMFSVSEIPPGVINLLSSENVKDLELSLCGMDYESYAKQFFSEDPDDLEKTYINLTKPKHIIVPFK</sequence>
<dbReference type="Gene3D" id="3.40.605.10">
    <property type="entry name" value="Aldehyde Dehydrogenase, Chain A, domain 1"/>
    <property type="match status" value="1"/>
</dbReference>